<dbReference type="InterPro" id="IPR009034">
    <property type="entry name" value="Dockerin_dom_fun_sf"/>
</dbReference>
<sequence length="712" mass="83067">MKFSIKIFSLTVLAFLNANKVVAADDETSSTLDNLFRVHDYIKRPKLFELTDFNIPNIKITIPEDEFKTFYYSFECEKDTNPNYLKRNEKCYTAPWVNLNTALTTALNKSYLDISKISRKDQNVVNKVVKYNNEKKRYEELTNNSYKLSLNDFEKLVVNYSNFTLPEIFAHPYGIAPIPSGMYFETENGSMDFELNKKVTTIPKVKFSVGGRSTRFFSKLSYNINLNTTLYDTKQLRLRAVVVDPSFFRDKLAYDLHNLIELPSLSANYAKLYLNDNFMGLYLLRDGYKSQWVEFNYGEKSSKHIYKCTTGSNPFFDCYNDDDSITDDPDWNEFLDKLSKAKSRKDLEEFFDVKTYIKYQAARYLFGSLDHPSGENNNVVYRYRDPKTNKDLWIPLLYDFDMNFGNFQTPKTNRTFSEEIVDKQNPNLYQLLNLNDESEELISILDEIMRKVFNPNILIPRIDQYRNYLDRYIKEDRTPDSNGNKPGRFPLTINRPEDQFSYEDFKANCEYTTIKAKQYFNDFNDFSTLSTALGLKQWIVERFKFVCDHYKLDCSYANAILSSPLASNYEIKEVLHEQKNEGCKGTGYSCCILEDTKLDTTDKSGDWGLEGGKYCLFENGYKPKEVEEECWSISYGYPCCTQPNTEIHFSKSTQKEWGIENGNWCGITDLQRCPNYVNGYPCCEGCNVVYTDSTDWGVEHGQWCSINYSCKK</sequence>
<proteinExistence type="predicted"/>
<reference evidence="6 7" key="1">
    <citation type="submission" date="2016-08" db="EMBL/GenBank/DDBJ databases">
        <title>A Parts List for Fungal Cellulosomes Revealed by Comparative Genomics.</title>
        <authorList>
            <consortium name="DOE Joint Genome Institute"/>
            <person name="Haitjema C.H."/>
            <person name="Gilmore S.P."/>
            <person name="Henske J.K."/>
            <person name="Solomon K.V."/>
            <person name="De Groot R."/>
            <person name="Kuo A."/>
            <person name="Mondo S.J."/>
            <person name="Salamov A.A."/>
            <person name="Labutti K."/>
            <person name="Zhao Z."/>
            <person name="Chiniquy J."/>
            <person name="Barry K."/>
            <person name="Brewer H.M."/>
            <person name="Purvine S.O."/>
            <person name="Wright A.T."/>
            <person name="Boxma B."/>
            <person name="Van Alen T."/>
            <person name="Hackstein J.H."/>
            <person name="Baker S.E."/>
            <person name="Grigoriev I.V."/>
            <person name="O'Malley M.A."/>
        </authorList>
    </citation>
    <scope>NUCLEOTIDE SEQUENCE [LARGE SCALE GENOMIC DNA]</scope>
    <source>
        <strain evidence="6 7">S4</strain>
    </source>
</reference>
<feature type="chain" id="PRO_5013005509" description="CBM10 domain-containing protein" evidence="4">
    <location>
        <begin position="25"/>
        <end position="712"/>
    </location>
</feature>
<accession>A0A1Y1XGY7</accession>
<evidence type="ECO:0000256" key="3">
    <source>
        <dbReference type="ARBA" id="ARBA00022801"/>
    </source>
</evidence>
<evidence type="ECO:0000313" key="7">
    <source>
        <dbReference type="Proteomes" id="UP000193944"/>
    </source>
</evidence>
<dbReference type="SUPFAM" id="SSF64571">
    <property type="entry name" value="Cellulose docking domain, dockering"/>
    <property type="match status" value="3"/>
</dbReference>
<feature type="signal peptide" evidence="4">
    <location>
        <begin position="1"/>
        <end position="24"/>
    </location>
</feature>
<dbReference type="PANTHER" id="PTHR40050">
    <property type="entry name" value="INNER SPORE COAT PROTEIN H"/>
    <property type="match status" value="1"/>
</dbReference>
<dbReference type="GO" id="GO:0016787">
    <property type="term" value="F:hydrolase activity"/>
    <property type="evidence" value="ECO:0007669"/>
    <property type="project" value="UniProtKB-KW"/>
</dbReference>
<comment type="caution">
    <text evidence="6">The sequence shown here is derived from an EMBL/GenBank/DDBJ whole genome shotgun (WGS) entry which is preliminary data.</text>
</comment>
<gene>
    <name evidence="6" type="ORF">BCR32DRAFT_217665</name>
</gene>
<dbReference type="PROSITE" id="PS51763">
    <property type="entry name" value="CBM10"/>
    <property type="match status" value="2"/>
</dbReference>
<keyword evidence="2" id="KW-0677">Repeat</keyword>
<name>A0A1Y1XGY7_9FUNG</name>
<dbReference type="Pfam" id="PF02013">
    <property type="entry name" value="CBM_10"/>
    <property type="match status" value="2"/>
</dbReference>
<dbReference type="OrthoDB" id="10267127at2759"/>
<keyword evidence="1 4" id="KW-0732">Signal</keyword>
<evidence type="ECO:0000256" key="4">
    <source>
        <dbReference type="SAM" id="SignalP"/>
    </source>
</evidence>
<reference evidence="6 7" key="2">
    <citation type="submission" date="2016-08" db="EMBL/GenBank/DDBJ databases">
        <title>Pervasive Adenine N6-methylation of Active Genes in Fungi.</title>
        <authorList>
            <consortium name="DOE Joint Genome Institute"/>
            <person name="Mondo S.J."/>
            <person name="Dannebaum R.O."/>
            <person name="Kuo R.C."/>
            <person name="Labutti K."/>
            <person name="Haridas S."/>
            <person name="Kuo A."/>
            <person name="Salamov A."/>
            <person name="Ahrendt S.R."/>
            <person name="Lipzen A."/>
            <person name="Sullivan W."/>
            <person name="Andreopoulos W.B."/>
            <person name="Clum A."/>
            <person name="Lindquist E."/>
            <person name="Daum C."/>
            <person name="Ramamoorthy G.K."/>
            <person name="Gryganskyi A."/>
            <person name="Culley D."/>
            <person name="Magnuson J.K."/>
            <person name="James T.Y."/>
            <person name="O'Malley M.A."/>
            <person name="Stajich J.E."/>
            <person name="Spatafora J.W."/>
            <person name="Visel A."/>
            <person name="Grigoriev I.V."/>
        </authorList>
    </citation>
    <scope>NUCLEOTIDE SEQUENCE [LARGE SCALE GENOMIC DNA]</scope>
    <source>
        <strain evidence="6 7">S4</strain>
    </source>
</reference>
<dbReference type="InterPro" id="IPR014867">
    <property type="entry name" value="Spore_coat_CotH_CotH2/3/7"/>
</dbReference>
<evidence type="ECO:0000313" key="6">
    <source>
        <dbReference type="EMBL" id="ORX84644.1"/>
    </source>
</evidence>
<organism evidence="6 7">
    <name type="scientific">Anaeromyces robustus</name>
    <dbReference type="NCBI Taxonomy" id="1754192"/>
    <lineage>
        <taxon>Eukaryota</taxon>
        <taxon>Fungi</taxon>
        <taxon>Fungi incertae sedis</taxon>
        <taxon>Chytridiomycota</taxon>
        <taxon>Chytridiomycota incertae sedis</taxon>
        <taxon>Neocallimastigomycetes</taxon>
        <taxon>Neocallimastigales</taxon>
        <taxon>Neocallimastigaceae</taxon>
        <taxon>Anaeromyces</taxon>
    </lineage>
</organism>
<evidence type="ECO:0000259" key="5">
    <source>
        <dbReference type="PROSITE" id="PS51763"/>
    </source>
</evidence>
<evidence type="ECO:0000256" key="2">
    <source>
        <dbReference type="ARBA" id="ARBA00022737"/>
    </source>
</evidence>
<dbReference type="PANTHER" id="PTHR40050:SF1">
    <property type="entry name" value="INNER SPORE COAT PROTEIN H"/>
    <property type="match status" value="1"/>
</dbReference>
<dbReference type="EMBL" id="MCFG01000048">
    <property type="protein sequence ID" value="ORX84644.1"/>
    <property type="molecule type" value="Genomic_DNA"/>
</dbReference>
<feature type="domain" description="CBM10" evidence="5">
    <location>
        <begin position="629"/>
        <end position="668"/>
    </location>
</feature>
<keyword evidence="3" id="KW-0378">Hydrolase</keyword>
<feature type="domain" description="CBM10" evidence="5">
    <location>
        <begin position="672"/>
        <end position="707"/>
    </location>
</feature>
<dbReference type="Pfam" id="PF08757">
    <property type="entry name" value="CotH"/>
    <property type="match status" value="1"/>
</dbReference>
<evidence type="ECO:0000256" key="1">
    <source>
        <dbReference type="ARBA" id="ARBA00022729"/>
    </source>
</evidence>
<dbReference type="AlphaFoldDB" id="A0A1Y1XGY7"/>
<dbReference type="Gene3D" id="3.90.1220.10">
    <property type="entry name" value="Cellulose docking domain, dockering"/>
    <property type="match status" value="3"/>
</dbReference>
<dbReference type="InterPro" id="IPR002883">
    <property type="entry name" value="CBM10/Dockerin_dom"/>
</dbReference>
<keyword evidence="7" id="KW-1185">Reference proteome</keyword>
<dbReference type="Proteomes" id="UP000193944">
    <property type="component" value="Unassembled WGS sequence"/>
</dbReference>
<protein>
    <recommendedName>
        <fullName evidence="5">CBM10 domain-containing protein</fullName>
    </recommendedName>
</protein>